<comment type="catalytic activity">
    <reaction evidence="5">
        <text>[3Fe-4S](1+)-[protein] + Fe(2+)-[Dph3] = [3Fe-4S](0)-[protein] + Fe(3+)-[Dph3]</text>
        <dbReference type="Rhea" id="RHEA:71235"/>
        <dbReference type="Rhea" id="RHEA-COMP:17996"/>
        <dbReference type="Rhea" id="RHEA-COMP:17997"/>
        <dbReference type="Rhea" id="RHEA-COMP:18002"/>
        <dbReference type="Rhea" id="RHEA-COMP:18003"/>
        <dbReference type="ChEBI" id="CHEBI:29033"/>
        <dbReference type="ChEBI" id="CHEBI:29034"/>
        <dbReference type="ChEBI" id="CHEBI:33751"/>
        <dbReference type="ChEBI" id="CHEBI:47402"/>
        <dbReference type="ChEBI" id="CHEBI:83228"/>
    </reaction>
</comment>
<evidence type="ECO:0000256" key="1">
    <source>
        <dbReference type="ARBA" id="ARBA00005156"/>
    </source>
</evidence>
<evidence type="ECO:0000256" key="2">
    <source>
        <dbReference type="ARBA" id="ARBA00022723"/>
    </source>
</evidence>
<evidence type="ECO:0000259" key="8">
    <source>
        <dbReference type="PROSITE" id="PS51074"/>
    </source>
</evidence>
<evidence type="ECO:0000256" key="7">
    <source>
        <dbReference type="ARBA" id="ARBA00048125"/>
    </source>
</evidence>
<evidence type="ECO:0000313" key="9">
    <source>
        <dbReference type="EMBL" id="KAJ1731166.1"/>
    </source>
</evidence>
<evidence type="ECO:0000256" key="6">
    <source>
        <dbReference type="ARBA" id="ARBA00041070"/>
    </source>
</evidence>
<evidence type="ECO:0000256" key="4">
    <source>
        <dbReference type="ARBA" id="ARBA00024032"/>
    </source>
</evidence>
<protein>
    <recommendedName>
        <fullName evidence="6">Diphthamide biosynthesis protein 3</fullName>
    </recommendedName>
</protein>
<keyword evidence="3" id="KW-0408">Iron</keyword>
<evidence type="ECO:0000256" key="3">
    <source>
        <dbReference type="ARBA" id="ARBA00023004"/>
    </source>
</evidence>
<gene>
    <name evidence="9" type="primary">DPH3</name>
    <name evidence="9" type="ORF">LPJ61_002667</name>
</gene>
<dbReference type="PROSITE" id="PS51074">
    <property type="entry name" value="DPH_MB"/>
    <property type="match status" value="1"/>
</dbReference>
<reference evidence="9" key="1">
    <citation type="submission" date="2022-07" db="EMBL/GenBank/DDBJ databases">
        <title>Phylogenomic reconstructions and comparative analyses of Kickxellomycotina fungi.</title>
        <authorList>
            <person name="Reynolds N.K."/>
            <person name="Stajich J.E."/>
            <person name="Barry K."/>
            <person name="Grigoriev I.V."/>
            <person name="Crous P."/>
            <person name="Smith M.E."/>
        </authorList>
    </citation>
    <scope>NUCLEOTIDE SEQUENCE</scope>
    <source>
        <strain evidence="9">BCRC 34381</strain>
    </source>
</reference>
<dbReference type="FunFam" id="3.10.660.10:FF:000001">
    <property type="entry name" value="Diphthamide biosynthesis 3"/>
    <property type="match status" value="1"/>
</dbReference>
<evidence type="ECO:0000313" key="10">
    <source>
        <dbReference type="Proteomes" id="UP001143981"/>
    </source>
</evidence>
<dbReference type="SUPFAM" id="SSF144217">
    <property type="entry name" value="CSL zinc finger"/>
    <property type="match status" value="1"/>
</dbReference>
<dbReference type="GO" id="GO:0046872">
    <property type="term" value="F:metal ion binding"/>
    <property type="evidence" value="ECO:0007669"/>
    <property type="project" value="UniProtKB-KW"/>
</dbReference>
<sequence length="156" mass="16499">MPDRDAGSPTRDSPGVAAMSVVDADTGLDLSEHMAGLAVSDDASSNVPITAVSAAPAAPPALDTVAAGAAADASGYYDHIEIEDMEYDEEYELYHYPCPCGDRFEITLEMLRDREDVASCPSCSLLIKVIYDAADLFSDDEDGDDAIPLETTITVC</sequence>
<evidence type="ECO:0000256" key="5">
    <source>
        <dbReference type="ARBA" id="ARBA00036267"/>
    </source>
</evidence>
<dbReference type="OrthoDB" id="66964at2759"/>
<dbReference type="EMBL" id="JANBOI010000360">
    <property type="protein sequence ID" value="KAJ1731166.1"/>
    <property type="molecule type" value="Genomic_DNA"/>
</dbReference>
<comment type="caution">
    <text evidence="9">The sequence shown here is derived from an EMBL/GenBank/DDBJ whole genome shotgun (WGS) entry which is preliminary data.</text>
</comment>
<feature type="domain" description="DPH-type MB" evidence="8">
    <location>
        <begin position="76"/>
        <end position="132"/>
    </location>
</feature>
<proteinExistence type="inferred from homology"/>
<dbReference type="AlphaFoldDB" id="A0A9W8CW82"/>
<keyword evidence="2" id="KW-0479">Metal-binding</keyword>
<dbReference type="InterPro" id="IPR044248">
    <property type="entry name" value="DPH3/4-like"/>
</dbReference>
<dbReference type="PANTHER" id="PTHR21454">
    <property type="entry name" value="DPH3 HOMOLOG-RELATED"/>
    <property type="match status" value="1"/>
</dbReference>
<keyword evidence="10" id="KW-1185">Reference proteome</keyword>
<comment type="similarity">
    <text evidence="4">Belongs to the DPH3 family.</text>
</comment>
<dbReference type="PANTHER" id="PTHR21454:SF31">
    <property type="entry name" value="DIPHTHAMIDE BIOSYNTHESIS PROTEIN 3"/>
    <property type="match status" value="1"/>
</dbReference>
<dbReference type="Gene3D" id="3.10.660.10">
    <property type="entry name" value="DPH Zinc finger"/>
    <property type="match status" value="1"/>
</dbReference>
<name>A0A9W8CW82_9FUNG</name>
<dbReference type="Proteomes" id="UP001143981">
    <property type="component" value="Unassembled WGS sequence"/>
</dbReference>
<comment type="pathway">
    <text evidence="1">Protein modification; peptidyl-diphthamide biosynthesis.</text>
</comment>
<accession>A0A9W8CW82</accession>
<comment type="catalytic activity">
    <reaction evidence="7">
        <text>2 [3Fe-4S](0)-[protein] + 2 Fe(2+)-[Dph3] + NADH = 2 [4Fe-4S](1+)-[protein] + 2 [Dph3] + NAD(+) + H(+)</text>
        <dbReference type="Rhea" id="RHEA:71239"/>
        <dbReference type="Rhea" id="RHEA-COMP:17997"/>
        <dbReference type="Rhea" id="RHEA-COMP:17998"/>
        <dbReference type="Rhea" id="RHEA-COMP:18001"/>
        <dbReference type="Rhea" id="RHEA-COMP:18002"/>
        <dbReference type="ChEBI" id="CHEBI:15378"/>
        <dbReference type="ChEBI" id="CHEBI:29033"/>
        <dbReference type="ChEBI" id="CHEBI:33723"/>
        <dbReference type="ChEBI" id="CHEBI:47402"/>
        <dbReference type="ChEBI" id="CHEBI:57540"/>
        <dbReference type="ChEBI" id="CHEBI:57945"/>
        <dbReference type="ChEBI" id="CHEBI:83228"/>
    </reaction>
</comment>
<organism evidence="9 10">
    <name type="scientific">Coemansia biformis</name>
    <dbReference type="NCBI Taxonomy" id="1286918"/>
    <lineage>
        <taxon>Eukaryota</taxon>
        <taxon>Fungi</taxon>
        <taxon>Fungi incertae sedis</taxon>
        <taxon>Zoopagomycota</taxon>
        <taxon>Kickxellomycotina</taxon>
        <taxon>Kickxellomycetes</taxon>
        <taxon>Kickxellales</taxon>
        <taxon>Kickxellaceae</taxon>
        <taxon>Coemansia</taxon>
    </lineage>
</organism>
<dbReference type="InterPro" id="IPR036671">
    <property type="entry name" value="DPH_MB_sf"/>
</dbReference>
<dbReference type="Pfam" id="PF05207">
    <property type="entry name" value="Zn_ribbon_CSL"/>
    <property type="match status" value="1"/>
</dbReference>
<dbReference type="GO" id="GO:0017183">
    <property type="term" value="P:protein histidyl modification to diphthamide"/>
    <property type="evidence" value="ECO:0007669"/>
    <property type="project" value="InterPro"/>
</dbReference>
<dbReference type="InterPro" id="IPR007872">
    <property type="entry name" value="DPH_MB_dom"/>
</dbReference>